<accession>A0A813IZY5</accession>
<evidence type="ECO:0000313" key="3">
    <source>
        <dbReference type="Proteomes" id="UP000626109"/>
    </source>
</evidence>
<dbReference type="EMBL" id="CAJNNW010017424">
    <property type="protein sequence ID" value="CAE8660927.1"/>
    <property type="molecule type" value="Genomic_DNA"/>
</dbReference>
<feature type="non-terminal residue" evidence="2">
    <location>
        <position position="1"/>
    </location>
</feature>
<comment type="caution">
    <text evidence="2">The sequence shown here is derived from an EMBL/GenBank/DDBJ whole genome shotgun (WGS) entry which is preliminary data.</text>
</comment>
<sequence>VQSNNVAVVPKPGDGALLELLELYKTVPPAEALQTPSLRERNLETEVRLRLMERRSEAGRPLPLVLHEGLAAAARSLAQTQRLRVRETQSDRATRILPSEIQAMLASLPLPPGFDAAHLHFTSTELPSLFGLSSSTGSSSGTPMGGKSTGEDKDASADIIAREAVGLWAARQAQDVTWPCAAICGVGAALDYTVNRGFVVALLVGFEGVAPEADQAVAKRRDEKAVFRRRMAAATAAADAASSAGAAEPSYGARIRTLGNPSQDAVINRK</sequence>
<feature type="compositionally biased region" description="Low complexity" evidence="1">
    <location>
        <begin position="133"/>
        <end position="142"/>
    </location>
</feature>
<name>A0A813IZY5_POLGL</name>
<reference evidence="2" key="1">
    <citation type="submission" date="2021-02" db="EMBL/GenBank/DDBJ databases">
        <authorList>
            <person name="Dougan E. K."/>
            <person name="Rhodes N."/>
            <person name="Thang M."/>
            <person name="Chan C."/>
        </authorList>
    </citation>
    <scope>NUCLEOTIDE SEQUENCE</scope>
</reference>
<organism evidence="2 3">
    <name type="scientific">Polarella glacialis</name>
    <name type="common">Dinoflagellate</name>
    <dbReference type="NCBI Taxonomy" id="89957"/>
    <lineage>
        <taxon>Eukaryota</taxon>
        <taxon>Sar</taxon>
        <taxon>Alveolata</taxon>
        <taxon>Dinophyceae</taxon>
        <taxon>Suessiales</taxon>
        <taxon>Suessiaceae</taxon>
        <taxon>Polarella</taxon>
    </lineage>
</organism>
<proteinExistence type="predicted"/>
<protein>
    <submittedName>
        <fullName evidence="2">Uncharacterized protein</fullName>
    </submittedName>
</protein>
<evidence type="ECO:0000313" key="2">
    <source>
        <dbReference type="EMBL" id="CAE8660927.1"/>
    </source>
</evidence>
<dbReference type="Proteomes" id="UP000626109">
    <property type="component" value="Unassembled WGS sequence"/>
</dbReference>
<evidence type="ECO:0000256" key="1">
    <source>
        <dbReference type="SAM" id="MobiDB-lite"/>
    </source>
</evidence>
<dbReference type="AlphaFoldDB" id="A0A813IZY5"/>
<feature type="region of interest" description="Disordered" evidence="1">
    <location>
        <begin position="133"/>
        <end position="153"/>
    </location>
</feature>
<gene>
    <name evidence="2" type="ORF">PGLA2088_LOCUS14342</name>
</gene>